<feature type="region of interest" description="Disordered" evidence="4">
    <location>
        <begin position="255"/>
        <end position="283"/>
    </location>
</feature>
<dbReference type="Pfam" id="PF12796">
    <property type="entry name" value="Ank_2"/>
    <property type="match status" value="1"/>
</dbReference>
<organism evidence="5 6">
    <name type="scientific">Cercospora kikuchii</name>
    <dbReference type="NCBI Taxonomy" id="84275"/>
    <lineage>
        <taxon>Eukaryota</taxon>
        <taxon>Fungi</taxon>
        <taxon>Dikarya</taxon>
        <taxon>Ascomycota</taxon>
        <taxon>Pezizomycotina</taxon>
        <taxon>Dothideomycetes</taxon>
        <taxon>Dothideomycetidae</taxon>
        <taxon>Mycosphaerellales</taxon>
        <taxon>Mycosphaerellaceae</taxon>
        <taxon>Cercospora</taxon>
    </lineage>
</organism>
<proteinExistence type="predicted"/>
<dbReference type="PANTHER" id="PTHR24134">
    <property type="entry name" value="ANKYRIN REPEAT-CONTAINING PROTEIN DDB_G0279043"/>
    <property type="match status" value="1"/>
</dbReference>
<sequence length="283" mass="31696">MMEYLVERGAYVDAKNFDGRTALFRACSSYPGRNNEAENLQMVDILLERGASIDVEDNWNETPLCVAAIEGIHVVVKRLLDLGASANGSSKEGHLTPLMGACYYANFAVVHMLLERGAEVNRCHSRPGHSSGLDLDTLRGYKFRANVMLEQVQLRWTALAYSCGPYVPINRMEEMSSRLLAVGADPNLGDVVPLETAIIYGGPSVIKILLDAGADPSRVSENCIETLRGLHERPWRLYDKRKEKWELLQQYYPDIDTSGKHDEDLENDENYEGIENDENGKDL</sequence>
<dbReference type="AlphaFoldDB" id="A0A9P3FK49"/>
<feature type="compositionally biased region" description="Acidic residues" evidence="4">
    <location>
        <begin position="264"/>
        <end position="277"/>
    </location>
</feature>
<accession>A0A9P3FK49</accession>
<evidence type="ECO:0000313" key="6">
    <source>
        <dbReference type="Proteomes" id="UP000825890"/>
    </source>
</evidence>
<dbReference type="Gene3D" id="1.25.40.20">
    <property type="entry name" value="Ankyrin repeat-containing domain"/>
    <property type="match status" value="2"/>
</dbReference>
<evidence type="ECO:0000256" key="2">
    <source>
        <dbReference type="ARBA" id="ARBA00023043"/>
    </source>
</evidence>
<dbReference type="InterPro" id="IPR036770">
    <property type="entry name" value="Ankyrin_rpt-contain_sf"/>
</dbReference>
<protein>
    <recommendedName>
        <fullName evidence="7">Ankyrin</fullName>
    </recommendedName>
</protein>
<dbReference type="InterPro" id="IPR002110">
    <property type="entry name" value="Ankyrin_rpt"/>
</dbReference>
<keyword evidence="1" id="KW-0677">Repeat</keyword>
<feature type="repeat" description="ANK" evidence="3">
    <location>
        <begin position="18"/>
        <end position="58"/>
    </location>
</feature>
<comment type="caution">
    <text evidence="5">The sequence shown here is derived from an EMBL/GenBank/DDBJ whole genome shotgun (WGS) entry which is preliminary data.</text>
</comment>
<name>A0A9P3FK49_9PEZI</name>
<feature type="repeat" description="ANK" evidence="3">
    <location>
        <begin position="93"/>
        <end position="125"/>
    </location>
</feature>
<dbReference type="RefSeq" id="XP_044660447.1">
    <property type="nucleotide sequence ID" value="XM_044804512.1"/>
</dbReference>
<feature type="repeat" description="ANK" evidence="3">
    <location>
        <begin position="189"/>
        <end position="221"/>
    </location>
</feature>
<dbReference type="EMBL" id="BOLY01000006">
    <property type="protein sequence ID" value="GIZ45960.1"/>
    <property type="molecule type" value="Genomic_DNA"/>
</dbReference>
<dbReference type="SUPFAM" id="SSF48403">
    <property type="entry name" value="Ankyrin repeat"/>
    <property type="match status" value="1"/>
</dbReference>
<dbReference type="OrthoDB" id="3649665at2759"/>
<evidence type="ECO:0000256" key="4">
    <source>
        <dbReference type="SAM" id="MobiDB-lite"/>
    </source>
</evidence>
<gene>
    <name evidence="5" type="ORF">CKM354_000910500</name>
</gene>
<dbReference type="PROSITE" id="PS50297">
    <property type="entry name" value="ANK_REP_REGION"/>
    <property type="match status" value="1"/>
</dbReference>
<evidence type="ECO:0000256" key="3">
    <source>
        <dbReference type="PROSITE-ProRule" id="PRU00023"/>
    </source>
</evidence>
<reference evidence="5 6" key="1">
    <citation type="submission" date="2021-01" db="EMBL/GenBank/DDBJ databases">
        <title>Cercospora kikuchii MAFF 305040 whole genome shotgun sequence.</title>
        <authorList>
            <person name="Kashiwa T."/>
            <person name="Suzuki T."/>
        </authorList>
    </citation>
    <scope>NUCLEOTIDE SEQUENCE [LARGE SCALE GENOMIC DNA]</scope>
    <source>
        <strain evidence="5 6">MAFF 305040</strain>
    </source>
</reference>
<dbReference type="GeneID" id="68294680"/>
<dbReference type="PANTHER" id="PTHR24134:SF9">
    <property type="entry name" value="ANKYRIN REPEAT AND SOCS BOX PROTEIN 8"/>
    <property type="match status" value="1"/>
</dbReference>
<dbReference type="SMART" id="SM00248">
    <property type="entry name" value="ANK"/>
    <property type="match status" value="4"/>
</dbReference>
<evidence type="ECO:0000313" key="5">
    <source>
        <dbReference type="EMBL" id="GIZ45960.1"/>
    </source>
</evidence>
<evidence type="ECO:0000256" key="1">
    <source>
        <dbReference type="ARBA" id="ARBA00022737"/>
    </source>
</evidence>
<keyword evidence="2 3" id="KW-0040">ANK repeat</keyword>
<evidence type="ECO:0008006" key="7">
    <source>
        <dbReference type="Google" id="ProtNLM"/>
    </source>
</evidence>
<feature type="repeat" description="ANK" evidence="3">
    <location>
        <begin position="59"/>
        <end position="91"/>
    </location>
</feature>
<dbReference type="Proteomes" id="UP000825890">
    <property type="component" value="Unassembled WGS sequence"/>
</dbReference>
<dbReference type="PROSITE" id="PS50088">
    <property type="entry name" value="ANK_REPEAT"/>
    <property type="match status" value="4"/>
</dbReference>
<keyword evidence="6" id="KW-1185">Reference proteome</keyword>